<comment type="caution">
    <text evidence="1">The sequence shown here is derived from an EMBL/GenBank/DDBJ whole genome shotgun (WGS) entry which is preliminary data.</text>
</comment>
<gene>
    <name evidence="1" type="ORF">DDE20_08965</name>
</gene>
<dbReference type="AlphaFoldDB" id="A0A2T8HUP7"/>
<dbReference type="Proteomes" id="UP000245911">
    <property type="component" value="Unassembled WGS sequence"/>
</dbReference>
<keyword evidence="2" id="KW-1185">Reference proteome</keyword>
<name>A0A2T8HUP7_9RHOB</name>
<dbReference type="RefSeq" id="WP_116558138.1">
    <property type="nucleotide sequence ID" value="NZ_QDKM01000003.1"/>
</dbReference>
<accession>A0A2T8HUP7</accession>
<reference evidence="1 2" key="1">
    <citation type="submission" date="2018-04" db="EMBL/GenBank/DDBJ databases">
        <title>Pararhodobacter oceanense sp. nov., isolated from marine intertidal sediment.</title>
        <authorList>
            <person name="Wang X.-L."/>
            <person name="Du Z.-J."/>
        </authorList>
    </citation>
    <scope>NUCLEOTIDE SEQUENCE [LARGE SCALE GENOMIC DNA]</scope>
    <source>
        <strain evidence="1 2">AM505</strain>
    </source>
</reference>
<dbReference type="EMBL" id="QDKM01000003">
    <property type="protein sequence ID" value="PVH29141.1"/>
    <property type="molecule type" value="Genomic_DNA"/>
</dbReference>
<organism evidence="1 2">
    <name type="scientific">Pararhodobacter oceanensis</name>
    <dbReference type="NCBI Taxonomy" id="2172121"/>
    <lineage>
        <taxon>Bacteria</taxon>
        <taxon>Pseudomonadati</taxon>
        <taxon>Pseudomonadota</taxon>
        <taxon>Alphaproteobacteria</taxon>
        <taxon>Rhodobacterales</taxon>
        <taxon>Paracoccaceae</taxon>
        <taxon>Pararhodobacter</taxon>
    </lineage>
</organism>
<evidence type="ECO:0000313" key="2">
    <source>
        <dbReference type="Proteomes" id="UP000245911"/>
    </source>
</evidence>
<proteinExistence type="predicted"/>
<protein>
    <submittedName>
        <fullName evidence="1">Orotidine 5'-phosphate decarboxylase</fullName>
    </submittedName>
</protein>
<evidence type="ECO:0000313" key="1">
    <source>
        <dbReference type="EMBL" id="PVH29141.1"/>
    </source>
</evidence>
<sequence length="65" mass="7262">MKIKALKYDAAQGAFEARVDIEHNGRTFRYPCVVRGPQSMDAQMVRDSILFQASKMSGLTERIGA</sequence>
<dbReference type="OrthoDB" id="7863406at2"/>